<proteinExistence type="predicted"/>
<evidence type="ECO:0000313" key="3">
    <source>
        <dbReference type="Proteomes" id="UP000091820"/>
    </source>
</evidence>
<keyword evidence="1" id="KW-0472">Membrane</keyword>
<dbReference type="VEuPathDB" id="VectorBase:GBRI028886"/>
<organism evidence="2 3">
    <name type="scientific">Glossina brevipalpis</name>
    <dbReference type="NCBI Taxonomy" id="37001"/>
    <lineage>
        <taxon>Eukaryota</taxon>
        <taxon>Metazoa</taxon>
        <taxon>Ecdysozoa</taxon>
        <taxon>Arthropoda</taxon>
        <taxon>Hexapoda</taxon>
        <taxon>Insecta</taxon>
        <taxon>Pterygota</taxon>
        <taxon>Neoptera</taxon>
        <taxon>Endopterygota</taxon>
        <taxon>Diptera</taxon>
        <taxon>Brachycera</taxon>
        <taxon>Muscomorpha</taxon>
        <taxon>Hippoboscoidea</taxon>
        <taxon>Glossinidae</taxon>
        <taxon>Glossina</taxon>
    </lineage>
</organism>
<keyword evidence="1" id="KW-1133">Transmembrane helix</keyword>
<feature type="transmembrane region" description="Helical" evidence="1">
    <location>
        <begin position="78"/>
        <end position="101"/>
    </location>
</feature>
<dbReference type="Proteomes" id="UP000091820">
    <property type="component" value="Unassembled WGS sequence"/>
</dbReference>
<protein>
    <submittedName>
        <fullName evidence="2">Uncharacterized protein</fullName>
    </submittedName>
</protein>
<name>A0A1A9WQY5_9MUSC</name>
<keyword evidence="3" id="KW-1185">Reference proteome</keyword>
<reference evidence="2" key="2">
    <citation type="submission" date="2020-05" db="UniProtKB">
        <authorList>
            <consortium name="EnsemblMetazoa"/>
        </authorList>
    </citation>
    <scope>IDENTIFICATION</scope>
    <source>
        <strain evidence="2">IAEA</strain>
    </source>
</reference>
<reference evidence="3" key="1">
    <citation type="submission" date="2014-03" db="EMBL/GenBank/DDBJ databases">
        <authorList>
            <person name="Aksoy S."/>
            <person name="Warren W."/>
            <person name="Wilson R.K."/>
        </authorList>
    </citation>
    <scope>NUCLEOTIDE SEQUENCE [LARGE SCALE GENOMIC DNA]</scope>
    <source>
        <strain evidence="3">IAEA</strain>
    </source>
</reference>
<dbReference type="AlphaFoldDB" id="A0A1A9WQY5"/>
<sequence>MIDDHRNLIFSLNLLDVRNCKTLLCVLIFKIKFELFKSGVPDEINALTSSDDEYRKLKHILKSTRASQLIGSKPRMRATILLVMAGILCNLTLMACAGNLLKATLRLSSKNIFDIAPKRTLYSLPNKRPHISTVEAQCVMKIFQYSSDQEVFKRIFENLLNYPPFWRKQSMHSDIPSPYKICLKFALRSTSFQVTIDGMSTRTTQRKLLWPYTHFRVEEDANQKPLSNFTRVLERTVRWRIVDLSSSSAVFRVVAFSNDFCTSFGDVVGTVCTLAFSIRFCGSSLGSSCEQALSSLSSLLI</sequence>
<keyword evidence="1" id="KW-0812">Transmembrane</keyword>
<dbReference type="EnsemblMetazoa" id="GBRI028886-RA">
    <property type="protein sequence ID" value="GBRI028886-PA"/>
    <property type="gene ID" value="GBRI028886"/>
</dbReference>
<accession>A0A1A9WQY5</accession>
<evidence type="ECO:0000313" key="2">
    <source>
        <dbReference type="EnsemblMetazoa" id="GBRI028886-PA"/>
    </source>
</evidence>
<evidence type="ECO:0000256" key="1">
    <source>
        <dbReference type="SAM" id="Phobius"/>
    </source>
</evidence>